<evidence type="ECO:0000313" key="3">
    <source>
        <dbReference type="Proteomes" id="UP001500392"/>
    </source>
</evidence>
<name>A0ABP7WY07_9GAMM</name>
<dbReference type="SUPFAM" id="SSF110087">
    <property type="entry name" value="DR1885-like metal-binding protein"/>
    <property type="match status" value="1"/>
</dbReference>
<dbReference type="PANTHER" id="PTHR36302">
    <property type="entry name" value="BLR7088 PROTEIN"/>
    <property type="match status" value="1"/>
</dbReference>
<feature type="chain" id="PRO_5045864656" evidence="1">
    <location>
        <begin position="23"/>
        <end position="168"/>
    </location>
</feature>
<dbReference type="InterPro" id="IPR058248">
    <property type="entry name" value="Lxx211020-like"/>
</dbReference>
<proteinExistence type="predicted"/>
<protein>
    <submittedName>
        <fullName evidence="2">Copper chaperone PCu(A)C</fullName>
    </submittedName>
</protein>
<evidence type="ECO:0000256" key="1">
    <source>
        <dbReference type="SAM" id="SignalP"/>
    </source>
</evidence>
<dbReference type="Proteomes" id="UP001500392">
    <property type="component" value="Unassembled WGS sequence"/>
</dbReference>
<feature type="signal peptide" evidence="1">
    <location>
        <begin position="1"/>
        <end position="22"/>
    </location>
</feature>
<comment type="caution">
    <text evidence="2">The sequence shown here is derived from an EMBL/GenBank/DDBJ whole genome shotgun (WGS) entry which is preliminary data.</text>
</comment>
<accession>A0ABP7WY07</accession>
<keyword evidence="3" id="KW-1185">Reference proteome</keyword>
<dbReference type="Pfam" id="PF04314">
    <property type="entry name" value="PCuAC"/>
    <property type="match status" value="1"/>
</dbReference>
<sequence>MVFRKWWAAAVTLVLLSGGLQAQVARVSIENAYVRGLPPSQPNTAAFFTVHNPHDVPVQIMAGRSDAAERLEIHGHQHRDGMMSMQREDTITVPAGGEFRFAPGGYHLMLINLTKPLNDGDQLNFELKTLSGETIEVAAPVISVLKPAPLGATSSTSTATHTEHTGMH</sequence>
<dbReference type="EMBL" id="BAABDM010000004">
    <property type="protein sequence ID" value="GAA4099054.1"/>
    <property type="molecule type" value="Genomic_DNA"/>
</dbReference>
<dbReference type="RefSeq" id="WP_344936543.1">
    <property type="nucleotide sequence ID" value="NZ_BAABDM010000004.1"/>
</dbReference>
<dbReference type="Gene3D" id="2.60.40.1890">
    <property type="entry name" value="PCu(A)C copper chaperone"/>
    <property type="match status" value="1"/>
</dbReference>
<reference evidence="3" key="1">
    <citation type="journal article" date="2019" name="Int. J. Syst. Evol. Microbiol.">
        <title>The Global Catalogue of Microorganisms (GCM) 10K type strain sequencing project: providing services to taxonomists for standard genome sequencing and annotation.</title>
        <authorList>
            <consortium name="The Broad Institute Genomics Platform"/>
            <consortium name="The Broad Institute Genome Sequencing Center for Infectious Disease"/>
            <person name="Wu L."/>
            <person name="Ma J."/>
        </authorList>
    </citation>
    <scope>NUCLEOTIDE SEQUENCE [LARGE SCALE GENOMIC DNA]</scope>
    <source>
        <strain evidence="3">JCM 17304</strain>
    </source>
</reference>
<keyword evidence="1" id="KW-0732">Signal</keyword>
<organism evidence="2 3">
    <name type="scientific">Zhongshania borealis</name>
    <dbReference type="NCBI Taxonomy" id="889488"/>
    <lineage>
        <taxon>Bacteria</taxon>
        <taxon>Pseudomonadati</taxon>
        <taxon>Pseudomonadota</taxon>
        <taxon>Gammaproteobacteria</taxon>
        <taxon>Cellvibrionales</taxon>
        <taxon>Spongiibacteraceae</taxon>
        <taxon>Zhongshania</taxon>
    </lineage>
</organism>
<gene>
    <name evidence="2" type="ORF">GCM10022414_25270</name>
</gene>
<dbReference type="PANTHER" id="PTHR36302:SF1">
    <property type="entry name" value="COPPER CHAPERONE PCU(A)C"/>
    <property type="match status" value="1"/>
</dbReference>
<evidence type="ECO:0000313" key="2">
    <source>
        <dbReference type="EMBL" id="GAA4099054.1"/>
    </source>
</evidence>
<dbReference type="InterPro" id="IPR007410">
    <property type="entry name" value="LpqE-like"/>
</dbReference>
<dbReference type="InterPro" id="IPR036182">
    <property type="entry name" value="PCuAC_sf"/>
</dbReference>